<name>A0AAW5B7E5_9BACI</name>
<organism evidence="2 3">
    <name type="scientific">Oceanobacillus jordanicus</name>
    <dbReference type="NCBI Taxonomy" id="2867266"/>
    <lineage>
        <taxon>Bacteria</taxon>
        <taxon>Bacillati</taxon>
        <taxon>Bacillota</taxon>
        <taxon>Bacilli</taxon>
        <taxon>Bacillales</taxon>
        <taxon>Bacillaceae</taxon>
        <taxon>Oceanobacillus</taxon>
    </lineage>
</organism>
<dbReference type="Proteomes" id="UP001199631">
    <property type="component" value="Unassembled WGS sequence"/>
</dbReference>
<gene>
    <name evidence="2" type="ORF">K3T81_14420</name>
</gene>
<keyword evidence="1" id="KW-0812">Transmembrane</keyword>
<keyword evidence="1" id="KW-0472">Membrane</keyword>
<evidence type="ECO:0000256" key="1">
    <source>
        <dbReference type="SAM" id="Phobius"/>
    </source>
</evidence>
<keyword evidence="3" id="KW-1185">Reference proteome</keyword>
<proteinExistence type="predicted"/>
<feature type="transmembrane region" description="Helical" evidence="1">
    <location>
        <begin position="20"/>
        <end position="40"/>
    </location>
</feature>
<dbReference type="EMBL" id="JAIFZM010000013">
    <property type="protein sequence ID" value="MCG3420336.1"/>
    <property type="molecule type" value="Genomic_DNA"/>
</dbReference>
<evidence type="ECO:0000313" key="3">
    <source>
        <dbReference type="Proteomes" id="UP001199631"/>
    </source>
</evidence>
<dbReference type="AlphaFoldDB" id="A0AAW5B7E5"/>
<evidence type="ECO:0000313" key="2">
    <source>
        <dbReference type="EMBL" id="MCG3420336.1"/>
    </source>
</evidence>
<reference evidence="2 3" key="1">
    <citation type="journal article" date="2022" name="Evol. Bioinform. Online">
        <title>Draft Genome Sequence of Oceanobacillus jordanicus Strain GSFE11, a Halotolerant Plant Growth-Promoting Bacterial Endophyte Isolated From the Jordan Valley.</title>
        <authorList>
            <person name="Alhindi T."/>
            <person name="Albdaiwi R."/>
        </authorList>
    </citation>
    <scope>NUCLEOTIDE SEQUENCE [LARGE SCALE GENOMIC DNA]</scope>
    <source>
        <strain evidence="2 3">GSFE11</strain>
    </source>
</reference>
<sequence length="76" mass="9004">MYNPHYMPYRQHQDQEDTRFFPVLPFLTGLAFGPLLYGAFQGGGYPPYPPAPYYHYPYGYGYNPGPPYYQPYYNPY</sequence>
<dbReference type="RefSeq" id="WP_238020708.1">
    <property type="nucleotide sequence ID" value="NZ_JAIFZM010000013.1"/>
</dbReference>
<protein>
    <submittedName>
        <fullName evidence="2">Penicillin-binding protein</fullName>
    </submittedName>
</protein>
<accession>A0AAW5B7E5</accession>
<keyword evidence="1" id="KW-1133">Transmembrane helix</keyword>
<comment type="caution">
    <text evidence="2">The sequence shown here is derived from an EMBL/GenBank/DDBJ whole genome shotgun (WGS) entry which is preliminary data.</text>
</comment>